<keyword evidence="3" id="KW-0274">FAD</keyword>
<reference evidence="6" key="1">
    <citation type="journal article" date="2020" name="Fungal Divers.">
        <title>Resolving the Mortierellaceae phylogeny through synthesis of multi-gene phylogenetics and phylogenomics.</title>
        <authorList>
            <person name="Vandepol N."/>
            <person name="Liber J."/>
            <person name="Desiro A."/>
            <person name="Na H."/>
            <person name="Kennedy M."/>
            <person name="Barry K."/>
            <person name="Grigoriev I.V."/>
            <person name="Miller A.N."/>
            <person name="O'Donnell K."/>
            <person name="Stajich J.E."/>
            <person name="Bonito G."/>
        </authorList>
    </citation>
    <scope>NUCLEOTIDE SEQUENCE</scope>
    <source>
        <strain evidence="6">KOD948</strain>
    </source>
</reference>
<keyword evidence="7" id="KW-1185">Reference proteome</keyword>
<sequence>MSATESPPLMDIPVLISGAGPAGLYAAILLTKLNIPCRLIERHFEISPLSKALVIHSRTMEIFAMSGIIDKFLERGTPLTAVHAYSGSKLVSALPILTSKESHFGFGLFIEQQHTSATLAEELEFLGVKVDRGWELMDTKVVEQGDKSWVETIIRRAVGGNNTRATESQVLGVVELDPDQVEKQYEYQTVKSEYLIGTDGGKSVVRHKLNIGFPGRTVDNNIIIFDGHIETDIPVQVPTVIGGVNDRALAFFPLQDGQVRVILDNGVLTPKEHAALKSEDLTIENFEKLAAACIAPSKFKCLDTSWLTFYRVNERQAEHFA</sequence>
<dbReference type="Proteomes" id="UP000726737">
    <property type="component" value="Unassembled WGS sequence"/>
</dbReference>
<dbReference type="Pfam" id="PF01494">
    <property type="entry name" value="FAD_binding_3"/>
    <property type="match status" value="1"/>
</dbReference>
<evidence type="ECO:0000256" key="1">
    <source>
        <dbReference type="ARBA" id="ARBA00001974"/>
    </source>
</evidence>
<dbReference type="EMBL" id="JAAAJA010000515">
    <property type="protein sequence ID" value="KAG0252518.1"/>
    <property type="molecule type" value="Genomic_DNA"/>
</dbReference>
<dbReference type="OrthoDB" id="1716816at2759"/>
<dbReference type="GO" id="GO:0016709">
    <property type="term" value="F:oxidoreductase activity, acting on paired donors, with incorporation or reduction of molecular oxygen, NAD(P)H as one donor, and incorporation of one atom of oxygen"/>
    <property type="evidence" value="ECO:0007669"/>
    <property type="project" value="UniProtKB-ARBA"/>
</dbReference>
<dbReference type="Gene3D" id="3.50.50.60">
    <property type="entry name" value="FAD/NAD(P)-binding domain"/>
    <property type="match status" value="1"/>
</dbReference>
<comment type="cofactor">
    <cofactor evidence="1">
        <name>FAD</name>
        <dbReference type="ChEBI" id="CHEBI:57692"/>
    </cofactor>
</comment>
<evidence type="ECO:0000256" key="3">
    <source>
        <dbReference type="ARBA" id="ARBA00022827"/>
    </source>
</evidence>
<evidence type="ECO:0000313" key="6">
    <source>
        <dbReference type="EMBL" id="KAG0252518.1"/>
    </source>
</evidence>
<keyword evidence="4" id="KW-0560">Oxidoreductase</keyword>
<dbReference type="InterPro" id="IPR050641">
    <property type="entry name" value="RIFMO-like"/>
</dbReference>
<gene>
    <name evidence="6" type="ORF">BG011_006929</name>
</gene>
<feature type="domain" description="FAD-binding" evidence="5">
    <location>
        <begin position="12"/>
        <end position="320"/>
    </location>
</feature>
<dbReference type="InterPro" id="IPR002938">
    <property type="entry name" value="FAD-bd"/>
</dbReference>
<evidence type="ECO:0000313" key="7">
    <source>
        <dbReference type="Proteomes" id="UP000726737"/>
    </source>
</evidence>
<dbReference type="Gene3D" id="3.30.9.10">
    <property type="entry name" value="D-Amino Acid Oxidase, subunit A, domain 2"/>
    <property type="match status" value="1"/>
</dbReference>
<dbReference type="InterPro" id="IPR036188">
    <property type="entry name" value="FAD/NAD-bd_sf"/>
</dbReference>
<name>A0A9P6TYD1_9FUNG</name>
<dbReference type="SUPFAM" id="SSF54373">
    <property type="entry name" value="FAD-linked reductases, C-terminal domain"/>
    <property type="match status" value="1"/>
</dbReference>
<dbReference type="PANTHER" id="PTHR43004:SF19">
    <property type="entry name" value="BINDING MONOOXYGENASE, PUTATIVE (JCVI)-RELATED"/>
    <property type="match status" value="1"/>
</dbReference>
<evidence type="ECO:0000259" key="5">
    <source>
        <dbReference type="Pfam" id="PF01494"/>
    </source>
</evidence>
<dbReference type="SUPFAM" id="SSF51905">
    <property type="entry name" value="FAD/NAD(P)-binding domain"/>
    <property type="match status" value="1"/>
</dbReference>
<keyword evidence="2" id="KW-0285">Flavoprotein</keyword>
<organism evidence="6 7">
    <name type="scientific">Mortierella polycephala</name>
    <dbReference type="NCBI Taxonomy" id="41804"/>
    <lineage>
        <taxon>Eukaryota</taxon>
        <taxon>Fungi</taxon>
        <taxon>Fungi incertae sedis</taxon>
        <taxon>Mucoromycota</taxon>
        <taxon>Mortierellomycotina</taxon>
        <taxon>Mortierellomycetes</taxon>
        <taxon>Mortierellales</taxon>
        <taxon>Mortierellaceae</taxon>
        <taxon>Mortierella</taxon>
    </lineage>
</organism>
<comment type="caution">
    <text evidence="6">The sequence shown here is derived from an EMBL/GenBank/DDBJ whole genome shotgun (WGS) entry which is preliminary data.</text>
</comment>
<proteinExistence type="predicted"/>
<dbReference type="AlphaFoldDB" id="A0A9P6TYD1"/>
<dbReference type="GO" id="GO:0071949">
    <property type="term" value="F:FAD binding"/>
    <property type="evidence" value="ECO:0007669"/>
    <property type="project" value="InterPro"/>
</dbReference>
<evidence type="ECO:0000256" key="2">
    <source>
        <dbReference type="ARBA" id="ARBA00022630"/>
    </source>
</evidence>
<accession>A0A9P6TYD1</accession>
<evidence type="ECO:0000256" key="4">
    <source>
        <dbReference type="ARBA" id="ARBA00023002"/>
    </source>
</evidence>
<protein>
    <recommendedName>
        <fullName evidence="5">FAD-binding domain-containing protein</fullName>
    </recommendedName>
</protein>
<dbReference type="PRINTS" id="PR00420">
    <property type="entry name" value="RNGMNOXGNASE"/>
</dbReference>
<dbReference type="PANTHER" id="PTHR43004">
    <property type="entry name" value="TRK SYSTEM POTASSIUM UPTAKE PROTEIN"/>
    <property type="match status" value="1"/>
</dbReference>